<evidence type="ECO:0000256" key="6">
    <source>
        <dbReference type="ARBA" id="ARBA00023136"/>
    </source>
</evidence>
<dbReference type="InterPro" id="IPR049829">
    <property type="entry name" value="MptA/B-like"/>
</dbReference>
<feature type="transmembrane region" description="Helical" evidence="8">
    <location>
        <begin position="361"/>
        <end position="383"/>
    </location>
</feature>
<comment type="similarity">
    <text evidence="7">Belongs to the MptA/B family.</text>
</comment>
<evidence type="ECO:0000256" key="1">
    <source>
        <dbReference type="ARBA" id="ARBA00004141"/>
    </source>
</evidence>
<feature type="transmembrane region" description="Helical" evidence="8">
    <location>
        <begin position="269"/>
        <end position="289"/>
    </location>
</feature>
<evidence type="ECO:0000256" key="8">
    <source>
        <dbReference type="SAM" id="Phobius"/>
    </source>
</evidence>
<reference evidence="9 10" key="1">
    <citation type="submission" date="2020-08" db="EMBL/GenBank/DDBJ databases">
        <title>Sequencing the genomes of 1000 actinobacteria strains.</title>
        <authorList>
            <person name="Klenk H.-P."/>
        </authorList>
    </citation>
    <scope>NUCLEOTIDE SEQUENCE [LARGE SCALE GENOMIC DNA]</scope>
    <source>
        <strain evidence="9 10">DSM 45886</strain>
    </source>
</reference>
<sequence length="395" mass="40846">MTVGLWLLPLVVAPPMGSRDVYSYACQGAVYTTGENPYSAGVAELGCPWLQSVSPMWWDSPAPYGPVFVLLAGAAAALGGTLVGTIVVLRVVAVLGVVLAAGCLPALARRCGASGERALWLMLGCPIVAVHLVSGAHNDALMVGLMVAGLLVIVARPGRSWSLLVGGALLGLAIGVKVTAGVVVPFAALIAAPGPYRLRALLRHGGWVVGGAVLSVLATTTASGLGWGWVNGLTRSGDSIQWTSAPTAVGLAIEYVGRLFGVRFDAVPLVRVVALVVLALVLVALWWRARTGSPMMGAGIALAATVVLAPVFHPWYAVWPLAVLAVTVGSSQWFLLPFALATFLTLPDGTNLARFTKFPGVWVMTFLVVLVVARGCVGISAVIRQNIGTARSHPG</sequence>
<evidence type="ECO:0000256" key="5">
    <source>
        <dbReference type="ARBA" id="ARBA00022989"/>
    </source>
</evidence>
<evidence type="ECO:0000256" key="3">
    <source>
        <dbReference type="ARBA" id="ARBA00022679"/>
    </source>
</evidence>
<evidence type="ECO:0000256" key="4">
    <source>
        <dbReference type="ARBA" id="ARBA00022692"/>
    </source>
</evidence>
<proteinExistence type="inferred from homology"/>
<evidence type="ECO:0008006" key="11">
    <source>
        <dbReference type="Google" id="ProtNLM"/>
    </source>
</evidence>
<keyword evidence="5 8" id="KW-1133">Transmembrane helix</keyword>
<accession>A0A7W7SVB7</accession>
<gene>
    <name evidence="9" type="ORF">FHR38_004750</name>
</gene>
<dbReference type="AlphaFoldDB" id="A0A7W7SVB7"/>
<keyword evidence="10" id="KW-1185">Reference proteome</keyword>
<comment type="subcellular location">
    <subcellularLocation>
        <location evidence="1">Membrane</location>
        <topology evidence="1">Multi-pass membrane protein</topology>
    </subcellularLocation>
</comment>
<dbReference type="Proteomes" id="UP000578819">
    <property type="component" value="Unassembled WGS sequence"/>
</dbReference>
<feature type="transmembrane region" description="Helical" evidence="8">
    <location>
        <begin position="114"/>
        <end position="133"/>
    </location>
</feature>
<evidence type="ECO:0000256" key="7">
    <source>
        <dbReference type="ARBA" id="ARBA00043987"/>
    </source>
</evidence>
<dbReference type="GO" id="GO:0005886">
    <property type="term" value="C:plasma membrane"/>
    <property type="evidence" value="ECO:0007669"/>
    <property type="project" value="UniProtKB-SubCell"/>
</dbReference>
<dbReference type="Pfam" id="PF26314">
    <property type="entry name" value="MptA_B_family"/>
    <property type="match status" value="1"/>
</dbReference>
<feature type="transmembrane region" description="Helical" evidence="8">
    <location>
        <begin position="239"/>
        <end position="257"/>
    </location>
</feature>
<organism evidence="9 10">
    <name type="scientific">Micromonospora polyrhachis</name>
    <dbReference type="NCBI Taxonomy" id="1282883"/>
    <lineage>
        <taxon>Bacteria</taxon>
        <taxon>Bacillati</taxon>
        <taxon>Actinomycetota</taxon>
        <taxon>Actinomycetes</taxon>
        <taxon>Micromonosporales</taxon>
        <taxon>Micromonosporaceae</taxon>
        <taxon>Micromonospora</taxon>
    </lineage>
</organism>
<feature type="transmembrane region" description="Helical" evidence="8">
    <location>
        <begin position="62"/>
        <end position="80"/>
    </location>
</feature>
<keyword evidence="4 8" id="KW-0812">Transmembrane</keyword>
<keyword evidence="2" id="KW-0328">Glycosyltransferase</keyword>
<name>A0A7W7SVB7_9ACTN</name>
<feature type="transmembrane region" description="Helical" evidence="8">
    <location>
        <begin position="87"/>
        <end position="108"/>
    </location>
</feature>
<evidence type="ECO:0000313" key="9">
    <source>
        <dbReference type="EMBL" id="MBB4961017.1"/>
    </source>
</evidence>
<keyword evidence="3" id="KW-0808">Transferase</keyword>
<feature type="transmembrane region" description="Helical" evidence="8">
    <location>
        <begin position="319"/>
        <end position="341"/>
    </location>
</feature>
<feature type="transmembrane region" description="Helical" evidence="8">
    <location>
        <begin position="164"/>
        <end position="192"/>
    </location>
</feature>
<dbReference type="EMBL" id="JACHJW010000001">
    <property type="protein sequence ID" value="MBB4961017.1"/>
    <property type="molecule type" value="Genomic_DNA"/>
</dbReference>
<comment type="caution">
    <text evidence="9">The sequence shown here is derived from an EMBL/GenBank/DDBJ whole genome shotgun (WGS) entry which is preliminary data.</text>
</comment>
<feature type="transmembrane region" description="Helical" evidence="8">
    <location>
        <begin position="140"/>
        <end position="158"/>
    </location>
</feature>
<evidence type="ECO:0000313" key="10">
    <source>
        <dbReference type="Proteomes" id="UP000578819"/>
    </source>
</evidence>
<evidence type="ECO:0000256" key="2">
    <source>
        <dbReference type="ARBA" id="ARBA00022676"/>
    </source>
</evidence>
<feature type="transmembrane region" description="Helical" evidence="8">
    <location>
        <begin position="295"/>
        <end position="312"/>
    </location>
</feature>
<protein>
    <recommendedName>
        <fullName evidence="11">Alpha-1,6-mannosyltransferase</fullName>
    </recommendedName>
</protein>
<feature type="transmembrane region" description="Helical" evidence="8">
    <location>
        <begin position="204"/>
        <end position="227"/>
    </location>
</feature>
<dbReference type="NCBIfam" id="NF038066">
    <property type="entry name" value="MptB"/>
    <property type="match status" value="1"/>
</dbReference>
<keyword evidence="6 8" id="KW-0472">Membrane</keyword>
<dbReference type="GO" id="GO:0016758">
    <property type="term" value="F:hexosyltransferase activity"/>
    <property type="evidence" value="ECO:0007669"/>
    <property type="project" value="InterPro"/>
</dbReference>